<geneLocation type="mitochondrion" evidence="1"/>
<evidence type="ECO:0000313" key="1">
    <source>
        <dbReference type="EMBL" id="QIC20291.1"/>
    </source>
</evidence>
<accession>A0A6C0W7D8</accession>
<protein>
    <submittedName>
        <fullName evidence="1">Uncharacterized protein</fullName>
    </submittedName>
</protein>
<reference evidence="1" key="1">
    <citation type="journal article" date="2021" name="Front. Genet.">
        <title>Comparative Mitogenomic Analysis Reveals Dynamics of Intron Within and Between Tricholoma Species and Phylogeny of Basidiomycota.</title>
        <authorList>
            <person name="Huang W."/>
            <person name="Feng H."/>
            <person name="Tu W."/>
            <person name="Xiong C."/>
            <person name="Jin X."/>
            <person name="Li P."/>
            <person name="Wang X."/>
            <person name="Li Q."/>
        </authorList>
    </citation>
    <scope>NUCLEOTIDE SEQUENCE</scope>
</reference>
<keyword evidence="1" id="KW-0496">Mitochondrion</keyword>
<proteinExistence type="predicted"/>
<dbReference type="AlphaFoldDB" id="A0A6C0W7D8"/>
<gene>
    <name evidence="1" type="primary">orf362</name>
</gene>
<dbReference type="RefSeq" id="YP_009739447.1">
    <property type="nucleotide sequence ID" value="NC_046502.1"/>
</dbReference>
<organism evidence="1">
    <name type="scientific">Tricholoma saponaceum</name>
    <dbReference type="NCBI Taxonomy" id="113602"/>
    <lineage>
        <taxon>Eukaryota</taxon>
        <taxon>Fungi</taxon>
        <taxon>Dikarya</taxon>
        <taxon>Basidiomycota</taxon>
        <taxon>Agaricomycotina</taxon>
        <taxon>Agaricomycetes</taxon>
        <taxon>Agaricomycetidae</taxon>
        <taxon>Agaricales</taxon>
        <taxon>Tricholomatineae</taxon>
        <taxon>Tricholomataceae</taxon>
        <taxon>Tricholoma</taxon>
    </lineage>
</organism>
<dbReference type="GeneID" id="44802848"/>
<sequence>MTNNKNKNNKMNIKSNINYNPVLKTKLLRDYLLNGNDNLVGTIIGFRKGLKKVNLYKWRELTTAGKLTGEKHYLPEGFAVLLYFDHRTAQIERHLFNPNLVFFGKKPLINDHIANKFESTALEYVNPYVFNYNPNVCFTWLLRHLIVKKTVNDYQRHYEQFISECNKFRDRPLITITKDEFKNLGVDEFQFKGRESESSIKRLCDGKVTKNMVGIFMIELTRSYLSPLISNKIKTVLDDYSEHELGWRNDVTDMNILRNSGHVEHMTHLFLDYPKKTHIMYVPKGMTTMLDIWEGKKTFISDGYKSKFGIEFIEKSVVDSPPVIRDLKSMINPKTVKNNVKLSHLINKFNRITLDRCIELEK</sequence>
<name>A0A6C0W7D8_9AGAR</name>
<dbReference type="EMBL" id="MN873038">
    <property type="protein sequence ID" value="QIC20291.1"/>
    <property type="molecule type" value="Genomic_DNA"/>
</dbReference>